<feature type="transmembrane region" description="Helical" evidence="1">
    <location>
        <begin position="153"/>
        <end position="176"/>
    </location>
</feature>
<dbReference type="Proteomes" id="UP000266340">
    <property type="component" value="Unassembled WGS sequence"/>
</dbReference>
<feature type="transmembrane region" description="Helical" evidence="1">
    <location>
        <begin position="233"/>
        <end position="256"/>
    </location>
</feature>
<dbReference type="Gene3D" id="3.30.70.1440">
    <property type="entry name" value="Multidrug efflux transporter AcrB pore domain"/>
    <property type="match status" value="1"/>
</dbReference>
<dbReference type="EMBL" id="QXJM01000040">
    <property type="protein sequence ID" value="RIE01637.1"/>
    <property type="molecule type" value="Genomic_DNA"/>
</dbReference>
<dbReference type="PANTHER" id="PTHR32063:SF0">
    <property type="entry name" value="SWARMING MOTILITY PROTEIN SWRC"/>
    <property type="match status" value="1"/>
</dbReference>
<feature type="transmembrane region" description="Helical" evidence="1">
    <location>
        <begin position="204"/>
        <end position="221"/>
    </location>
</feature>
<dbReference type="Gene3D" id="1.20.1640.10">
    <property type="entry name" value="Multidrug efflux transporter AcrB transmembrane domain"/>
    <property type="match status" value="1"/>
</dbReference>
<keyword evidence="1" id="KW-0472">Membrane</keyword>
<dbReference type="Pfam" id="PF00873">
    <property type="entry name" value="ACR_tran"/>
    <property type="match status" value="1"/>
</dbReference>
<dbReference type="SUPFAM" id="SSF82866">
    <property type="entry name" value="Multidrug efflux transporter AcrB transmembrane domain"/>
    <property type="match status" value="1"/>
</dbReference>
<dbReference type="InterPro" id="IPR027463">
    <property type="entry name" value="AcrB_DN_DC_subdom"/>
</dbReference>
<dbReference type="InterPro" id="IPR001036">
    <property type="entry name" value="Acrflvin-R"/>
</dbReference>
<keyword evidence="3" id="KW-1185">Reference proteome</keyword>
<dbReference type="GO" id="GO:0042910">
    <property type="term" value="F:xenobiotic transmembrane transporter activity"/>
    <property type="evidence" value="ECO:0007669"/>
    <property type="project" value="TreeGrafter"/>
</dbReference>
<dbReference type="PRINTS" id="PR00702">
    <property type="entry name" value="ACRIFLAVINRP"/>
</dbReference>
<reference evidence="2 3" key="1">
    <citation type="submission" date="2018-09" db="EMBL/GenBank/DDBJ databases">
        <title>Cohnella cavernae sp. nov., isolated from a karst cave.</title>
        <authorList>
            <person name="Zhu H."/>
        </authorList>
    </citation>
    <scope>NUCLEOTIDE SEQUENCE [LARGE SCALE GENOMIC DNA]</scope>
    <source>
        <strain evidence="2 3">K2E09-144</strain>
    </source>
</reference>
<proteinExistence type="predicted"/>
<accession>A0A398CP29</accession>
<evidence type="ECO:0000256" key="1">
    <source>
        <dbReference type="SAM" id="Phobius"/>
    </source>
</evidence>
<keyword evidence="1" id="KW-1133">Transmembrane helix</keyword>
<gene>
    <name evidence="2" type="ORF">D3H35_25190</name>
</gene>
<dbReference type="AlphaFoldDB" id="A0A398CP29"/>
<dbReference type="Gene3D" id="3.30.2090.10">
    <property type="entry name" value="Multidrug efflux transporter AcrB TolC docking domain, DN and DC subdomains"/>
    <property type="match status" value="1"/>
</dbReference>
<evidence type="ECO:0000313" key="3">
    <source>
        <dbReference type="Proteomes" id="UP000266340"/>
    </source>
</evidence>
<name>A0A398CP29_9BACL</name>
<protein>
    <submittedName>
        <fullName evidence="2">Efflux RND transporter permease subunit</fullName>
    </submittedName>
</protein>
<feature type="transmembrane region" description="Helical" evidence="1">
    <location>
        <begin position="100"/>
        <end position="118"/>
    </location>
</feature>
<feature type="transmembrane region" description="Helical" evidence="1">
    <location>
        <begin position="125"/>
        <end position="147"/>
    </location>
</feature>
<dbReference type="PANTHER" id="PTHR32063">
    <property type="match status" value="1"/>
</dbReference>
<sequence length="271" mass="28812">MTLSYDRQITSREELENVQVPTVGGLKKLKDVADITQQNAWIQVNHDDGKMYAQISGTVKKSDEVSAVTKKIEDNINSLSLPSGVEVTIGGGQQMIAEGFVNLGIAMVVAIGLVFLVMSMTFGGLLTPLIILSSLLFIPVGALGALFVTGQSLSMSGMIGMLMLIGIVVTNAVVLLDRVEKNRKSAGMPITEAIVEASKTRLRPILMTAFATMLALVPLALSGSSTSLISGGLAITVIGGLFTSTLLTLIVVPVVYELAWRKRKTKEAETF</sequence>
<organism evidence="2 3">
    <name type="scientific">Cohnella faecalis</name>
    <dbReference type="NCBI Taxonomy" id="2315694"/>
    <lineage>
        <taxon>Bacteria</taxon>
        <taxon>Bacillati</taxon>
        <taxon>Bacillota</taxon>
        <taxon>Bacilli</taxon>
        <taxon>Bacillales</taxon>
        <taxon>Paenibacillaceae</taxon>
        <taxon>Cohnella</taxon>
    </lineage>
</organism>
<evidence type="ECO:0000313" key="2">
    <source>
        <dbReference type="EMBL" id="RIE01637.1"/>
    </source>
</evidence>
<comment type="caution">
    <text evidence="2">The sequence shown here is derived from an EMBL/GenBank/DDBJ whole genome shotgun (WGS) entry which is preliminary data.</text>
</comment>
<dbReference type="GO" id="GO:0005886">
    <property type="term" value="C:plasma membrane"/>
    <property type="evidence" value="ECO:0007669"/>
    <property type="project" value="TreeGrafter"/>
</dbReference>
<keyword evidence="1" id="KW-0812">Transmembrane</keyword>